<organism evidence="2 3">
    <name type="scientific">Miniimonas arenae</name>
    <dbReference type="NCBI Taxonomy" id="676201"/>
    <lineage>
        <taxon>Bacteria</taxon>
        <taxon>Bacillati</taxon>
        <taxon>Actinomycetota</taxon>
        <taxon>Actinomycetes</taxon>
        <taxon>Micrococcales</taxon>
        <taxon>Beutenbergiaceae</taxon>
        <taxon>Miniimonas</taxon>
    </lineage>
</organism>
<name>A0A5C5BAJ9_9MICO</name>
<sequence>MILGDLLDAHVVTHDGEELGRVVDLRLSLEVLEEGDGSGGGPDEAEPGGPDEREHGSGDADDQGDDGDTPLVAQTHRSHAVGSADVVGLLVSPHTGGSFLGFERRGVRSPWVVAALVRWRHRGTFLVAWHDVERISPGLVHLVPGFEKLDPTLDEGEDA</sequence>
<gene>
    <name evidence="2" type="ORF">FH969_10000</name>
</gene>
<evidence type="ECO:0000256" key="1">
    <source>
        <dbReference type="SAM" id="MobiDB-lite"/>
    </source>
</evidence>
<proteinExistence type="predicted"/>
<accession>A0A5C5BAJ9</accession>
<dbReference type="OrthoDB" id="3430164at2"/>
<reference evidence="2 3" key="1">
    <citation type="submission" date="2019-06" db="EMBL/GenBank/DDBJ databases">
        <title>Draft genome sequence of Miniimonas arenae KCTC 19750T isolated from sea sand.</title>
        <authorList>
            <person name="Park S.-J."/>
        </authorList>
    </citation>
    <scope>NUCLEOTIDE SEQUENCE [LARGE SCALE GENOMIC DNA]</scope>
    <source>
        <strain evidence="2 3">KCTC 19750</strain>
    </source>
</reference>
<comment type="caution">
    <text evidence="2">The sequence shown here is derived from an EMBL/GenBank/DDBJ whole genome shotgun (WGS) entry which is preliminary data.</text>
</comment>
<dbReference type="RefSeq" id="WP_139987136.1">
    <property type="nucleotide sequence ID" value="NZ_VENP01000035.1"/>
</dbReference>
<protein>
    <recommendedName>
        <fullName evidence="4">PRC-barrel domain containing protein</fullName>
    </recommendedName>
</protein>
<evidence type="ECO:0000313" key="3">
    <source>
        <dbReference type="Proteomes" id="UP000313849"/>
    </source>
</evidence>
<evidence type="ECO:0008006" key="4">
    <source>
        <dbReference type="Google" id="ProtNLM"/>
    </source>
</evidence>
<dbReference type="EMBL" id="VENP01000035">
    <property type="protein sequence ID" value="TNU73721.1"/>
    <property type="molecule type" value="Genomic_DNA"/>
</dbReference>
<feature type="region of interest" description="Disordered" evidence="1">
    <location>
        <begin position="32"/>
        <end position="72"/>
    </location>
</feature>
<evidence type="ECO:0000313" key="2">
    <source>
        <dbReference type="EMBL" id="TNU73721.1"/>
    </source>
</evidence>
<keyword evidence="3" id="KW-1185">Reference proteome</keyword>
<dbReference type="Proteomes" id="UP000313849">
    <property type="component" value="Unassembled WGS sequence"/>
</dbReference>
<dbReference type="AlphaFoldDB" id="A0A5C5BAJ9"/>
<feature type="compositionally biased region" description="Acidic residues" evidence="1">
    <location>
        <begin position="59"/>
        <end position="68"/>
    </location>
</feature>